<feature type="transmembrane region" description="Helical" evidence="1">
    <location>
        <begin position="20"/>
        <end position="38"/>
    </location>
</feature>
<gene>
    <name evidence="2" type="ORF">FOZG_09497</name>
</gene>
<keyword evidence="1" id="KW-0472">Membrane</keyword>
<proteinExistence type="predicted"/>
<sequence length="77" mass="8595">MLAGSGRHQATLTVAEFDRSVFFLMIGLAPGVLSLALPKFAVVNRLIKVLFPSPRRVRLLWGLEIANLVRYTNVMNQ</sequence>
<keyword evidence="1" id="KW-0812">Transmembrane</keyword>
<evidence type="ECO:0000256" key="1">
    <source>
        <dbReference type="SAM" id="Phobius"/>
    </source>
</evidence>
<reference evidence="2" key="1">
    <citation type="submission" date="2011-06" db="EMBL/GenBank/DDBJ databases">
        <title>The Genome Sequence of Fusarium oxysporum Fo47.</title>
        <authorList>
            <consortium name="The Broad Institute Genome Sequencing Platform"/>
            <person name="Ma L.-J."/>
            <person name="Gale L.R."/>
            <person name="Schwartz D.C."/>
            <person name="Zhou S."/>
            <person name="Corby-Kistler H."/>
            <person name="Young S.K."/>
            <person name="Zeng Q."/>
            <person name="Gargeya S."/>
            <person name="Fitzgerald M."/>
            <person name="Haas B."/>
            <person name="Abouelleil A."/>
            <person name="Alvarado L."/>
            <person name="Arachchi H.M."/>
            <person name="Berlin A."/>
            <person name="Brown A."/>
            <person name="Chapman S.B."/>
            <person name="Chen Z."/>
            <person name="Dunbar C."/>
            <person name="Freedman E."/>
            <person name="Gearin G."/>
            <person name="Gellesch M."/>
            <person name="Goldberg J."/>
            <person name="Griggs A."/>
            <person name="Gujja S."/>
            <person name="Heiman D."/>
            <person name="Howarth C."/>
            <person name="Larson L."/>
            <person name="Lui A."/>
            <person name="MacDonald P.J.P."/>
            <person name="Mehta T."/>
            <person name="Montmayeur A."/>
            <person name="Murphy C."/>
            <person name="Neiman D."/>
            <person name="Pearson M."/>
            <person name="Priest M."/>
            <person name="Roberts A."/>
            <person name="Saif S."/>
            <person name="Shea T."/>
            <person name="Shenoy N."/>
            <person name="Sisk P."/>
            <person name="Stolte C."/>
            <person name="Sykes S."/>
            <person name="Wortman J."/>
            <person name="Nusbaum C."/>
            <person name="Birren B."/>
        </authorList>
    </citation>
    <scope>NUCLEOTIDE SEQUENCE [LARGE SCALE GENOMIC DNA]</scope>
    <source>
        <strain evidence="2">Fo47</strain>
    </source>
</reference>
<evidence type="ECO:0000313" key="2">
    <source>
        <dbReference type="EMBL" id="EWZ40875.1"/>
    </source>
</evidence>
<reference evidence="2" key="2">
    <citation type="submission" date="2012-06" db="EMBL/GenBank/DDBJ databases">
        <title>Annotation of the Genome Sequence of Fusarium oxysporum Fo47.</title>
        <authorList>
            <consortium name="The Broad Institute Genomics Platform"/>
            <person name="Ma L.-J."/>
            <person name="Corby-Kistler H."/>
            <person name="Broz K."/>
            <person name="Gale L.R."/>
            <person name="Jonkers W."/>
            <person name="O'Donnell K."/>
            <person name="Ploetz R."/>
            <person name="Steinberg C."/>
            <person name="Schwartz D.C."/>
            <person name="VanEtten H."/>
            <person name="Zhou S."/>
            <person name="Young S.K."/>
            <person name="Zeng Q."/>
            <person name="Gargeya S."/>
            <person name="Fitzgerald M."/>
            <person name="Abouelleil A."/>
            <person name="Alvarado L."/>
            <person name="Chapman S.B."/>
            <person name="Gainer-Dewar J."/>
            <person name="Goldberg J."/>
            <person name="Griggs A."/>
            <person name="Gujja S."/>
            <person name="Hansen M."/>
            <person name="Howarth C."/>
            <person name="Imamovic A."/>
            <person name="Ireland A."/>
            <person name="Larimer J."/>
            <person name="McCowan C."/>
            <person name="Murphy C."/>
            <person name="Pearson M."/>
            <person name="Poon T.W."/>
            <person name="Priest M."/>
            <person name="Roberts A."/>
            <person name="Saif S."/>
            <person name="Shea T."/>
            <person name="Sykes S."/>
            <person name="Wortman J."/>
            <person name="Nusbaum C."/>
            <person name="Birren B."/>
        </authorList>
    </citation>
    <scope>NUCLEOTIDE SEQUENCE</scope>
    <source>
        <strain evidence="2">Fo47</strain>
    </source>
</reference>
<dbReference type="VEuPathDB" id="FungiDB:FOZG_09497"/>
<protein>
    <submittedName>
        <fullName evidence="2">Uncharacterized protein</fullName>
    </submittedName>
</protein>
<dbReference type="HOGENOM" id="CLU_2638183_0_0_1"/>
<organism evidence="2">
    <name type="scientific">Fusarium oxysporum Fo47</name>
    <dbReference type="NCBI Taxonomy" id="660027"/>
    <lineage>
        <taxon>Eukaryota</taxon>
        <taxon>Fungi</taxon>
        <taxon>Dikarya</taxon>
        <taxon>Ascomycota</taxon>
        <taxon>Pezizomycotina</taxon>
        <taxon>Sordariomycetes</taxon>
        <taxon>Hypocreomycetidae</taxon>
        <taxon>Hypocreales</taxon>
        <taxon>Nectriaceae</taxon>
        <taxon>Fusarium</taxon>
        <taxon>Fusarium oxysporum species complex</taxon>
    </lineage>
</organism>
<dbReference type="EMBL" id="JH717900">
    <property type="protein sequence ID" value="EWZ40875.1"/>
    <property type="molecule type" value="Genomic_DNA"/>
</dbReference>
<name>W9KFY3_FUSOX</name>
<accession>W9KFY3</accession>
<dbReference type="Proteomes" id="UP000030766">
    <property type="component" value="Unassembled WGS sequence"/>
</dbReference>
<keyword evidence="1" id="KW-1133">Transmembrane helix</keyword>
<dbReference type="AlphaFoldDB" id="W9KFY3"/>